<dbReference type="Pfam" id="PF02472">
    <property type="entry name" value="ExbD"/>
    <property type="match status" value="1"/>
</dbReference>
<feature type="transmembrane region" description="Helical" evidence="6">
    <location>
        <begin position="12"/>
        <end position="35"/>
    </location>
</feature>
<dbReference type="InterPro" id="IPR003400">
    <property type="entry name" value="ExbD"/>
</dbReference>
<sequence>MVKRRRPFLADINVTPFVDVMLVLLVIFMITAPLMQHGMDVQLPKESIAPIAIKEIPTVTVKSNKKIFWKQEELANLMALTRKVKQYIGVDKNTSVYLRADKMLDYGFVMHVMATVKEAGVENIGMVTDPLSP</sequence>
<name>A0A381TTH8_9ZZZZ</name>
<keyword evidence="3 6" id="KW-0812">Transmembrane</keyword>
<dbReference type="PANTHER" id="PTHR30558:SF7">
    <property type="entry name" value="TOL-PAL SYSTEM PROTEIN TOLR"/>
    <property type="match status" value="1"/>
</dbReference>
<evidence type="ECO:0000256" key="6">
    <source>
        <dbReference type="SAM" id="Phobius"/>
    </source>
</evidence>
<evidence type="ECO:0000256" key="2">
    <source>
        <dbReference type="ARBA" id="ARBA00022475"/>
    </source>
</evidence>
<dbReference type="GO" id="GO:0022857">
    <property type="term" value="F:transmembrane transporter activity"/>
    <property type="evidence" value="ECO:0007669"/>
    <property type="project" value="InterPro"/>
</dbReference>
<keyword evidence="2" id="KW-1003">Cell membrane</keyword>
<evidence type="ECO:0000313" key="7">
    <source>
        <dbReference type="EMBL" id="SVA18237.1"/>
    </source>
</evidence>
<comment type="subcellular location">
    <subcellularLocation>
        <location evidence="1">Cell membrane</location>
        <topology evidence="1">Single-pass membrane protein</topology>
    </subcellularLocation>
</comment>
<evidence type="ECO:0000256" key="1">
    <source>
        <dbReference type="ARBA" id="ARBA00004162"/>
    </source>
</evidence>
<proteinExistence type="predicted"/>
<evidence type="ECO:0000256" key="3">
    <source>
        <dbReference type="ARBA" id="ARBA00022692"/>
    </source>
</evidence>
<evidence type="ECO:0008006" key="8">
    <source>
        <dbReference type="Google" id="ProtNLM"/>
    </source>
</evidence>
<accession>A0A381TTH8</accession>
<keyword evidence="5 6" id="KW-0472">Membrane</keyword>
<evidence type="ECO:0000256" key="4">
    <source>
        <dbReference type="ARBA" id="ARBA00022989"/>
    </source>
</evidence>
<dbReference type="GO" id="GO:0005886">
    <property type="term" value="C:plasma membrane"/>
    <property type="evidence" value="ECO:0007669"/>
    <property type="project" value="UniProtKB-SubCell"/>
</dbReference>
<organism evidence="7">
    <name type="scientific">marine metagenome</name>
    <dbReference type="NCBI Taxonomy" id="408172"/>
    <lineage>
        <taxon>unclassified sequences</taxon>
        <taxon>metagenomes</taxon>
        <taxon>ecological metagenomes</taxon>
    </lineage>
</organism>
<gene>
    <name evidence="7" type="ORF">METZ01_LOCUS71091</name>
</gene>
<dbReference type="Gene3D" id="3.30.420.270">
    <property type="match status" value="1"/>
</dbReference>
<dbReference type="EMBL" id="UINC01004982">
    <property type="protein sequence ID" value="SVA18237.1"/>
    <property type="molecule type" value="Genomic_DNA"/>
</dbReference>
<evidence type="ECO:0000256" key="5">
    <source>
        <dbReference type="ARBA" id="ARBA00023136"/>
    </source>
</evidence>
<protein>
    <recommendedName>
        <fullName evidence="8">Protein TolR</fullName>
    </recommendedName>
</protein>
<dbReference type="AlphaFoldDB" id="A0A381TTH8"/>
<dbReference type="PANTHER" id="PTHR30558">
    <property type="entry name" value="EXBD MEMBRANE COMPONENT OF PMF-DRIVEN MACROMOLECULE IMPORT SYSTEM"/>
    <property type="match status" value="1"/>
</dbReference>
<keyword evidence="4 6" id="KW-1133">Transmembrane helix</keyword>
<reference evidence="7" key="1">
    <citation type="submission" date="2018-05" db="EMBL/GenBank/DDBJ databases">
        <authorList>
            <person name="Lanie J.A."/>
            <person name="Ng W.-L."/>
            <person name="Kazmierczak K.M."/>
            <person name="Andrzejewski T.M."/>
            <person name="Davidsen T.M."/>
            <person name="Wayne K.J."/>
            <person name="Tettelin H."/>
            <person name="Glass J.I."/>
            <person name="Rusch D."/>
            <person name="Podicherti R."/>
            <person name="Tsui H.-C.T."/>
            <person name="Winkler M.E."/>
        </authorList>
    </citation>
    <scope>NUCLEOTIDE SEQUENCE</scope>
</reference>